<reference evidence="1" key="2">
    <citation type="submission" date="2023-02" db="EMBL/GenBank/DDBJ databases">
        <authorList>
            <consortium name="DOE Joint Genome Institute"/>
            <person name="Mondo S.J."/>
            <person name="Chang Y."/>
            <person name="Wang Y."/>
            <person name="Ahrendt S."/>
            <person name="Andreopoulos W."/>
            <person name="Barry K."/>
            <person name="Beard J."/>
            <person name="Benny G.L."/>
            <person name="Blankenship S."/>
            <person name="Bonito G."/>
            <person name="Cuomo C."/>
            <person name="Desiro A."/>
            <person name="Gervers K.A."/>
            <person name="Hundley H."/>
            <person name="Kuo A."/>
            <person name="LaButti K."/>
            <person name="Lang B.F."/>
            <person name="Lipzen A."/>
            <person name="O'Donnell K."/>
            <person name="Pangilinan J."/>
            <person name="Reynolds N."/>
            <person name="Sandor L."/>
            <person name="Smith M.W."/>
            <person name="Tsang A."/>
            <person name="Grigoriev I.V."/>
            <person name="Stajich J.E."/>
            <person name="Spatafora J.W."/>
        </authorList>
    </citation>
    <scope>NUCLEOTIDE SEQUENCE</scope>
    <source>
        <strain evidence="1">RSA 2281</strain>
    </source>
</reference>
<keyword evidence="2" id="KW-1185">Reference proteome</keyword>
<evidence type="ECO:0000313" key="2">
    <source>
        <dbReference type="Proteomes" id="UP001209540"/>
    </source>
</evidence>
<accession>A0AAD5K1Q7</accession>
<dbReference type="AlphaFoldDB" id="A0AAD5K1Q7"/>
<protein>
    <submittedName>
        <fullName evidence="1">Uncharacterized protein</fullName>
    </submittedName>
</protein>
<organism evidence="1 2">
    <name type="scientific">Phascolomyces articulosus</name>
    <dbReference type="NCBI Taxonomy" id="60185"/>
    <lineage>
        <taxon>Eukaryota</taxon>
        <taxon>Fungi</taxon>
        <taxon>Fungi incertae sedis</taxon>
        <taxon>Mucoromycota</taxon>
        <taxon>Mucoromycotina</taxon>
        <taxon>Mucoromycetes</taxon>
        <taxon>Mucorales</taxon>
        <taxon>Lichtheimiaceae</taxon>
        <taxon>Phascolomyces</taxon>
    </lineage>
</organism>
<evidence type="ECO:0000313" key="1">
    <source>
        <dbReference type="EMBL" id="KAI9250963.1"/>
    </source>
</evidence>
<dbReference type="Proteomes" id="UP001209540">
    <property type="component" value="Unassembled WGS sequence"/>
</dbReference>
<dbReference type="EMBL" id="JAIXMP010000031">
    <property type="protein sequence ID" value="KAI9250963.1"/>
    <property type="molecule type" value="Genomic_DNA"/>
</dbReference>
<reference evidence="1" key="1">
    <citation type="journal article" date="2022" name="IScience">
        <title>Evolution of zygomycete secretomes and the origins of terrestrial fungal ecologies.</title>
        <authorList>
            <person name="Chang Y."/>
            <person name="Wang Y."/>
            <person name="Mondo S."/>
            <person name="Ahrendt S."/>
            <person name="Andreopoulos W."/>
            <person name="Barry K."/>
            <person name="Beard J."/>
            <person name="Benny G.L."/>
            <person name="Blankenship S."/>
            <person name="Bonito G."/>
            <person name="Cuomo C."/>
            <person name="Desiro A."/>
            <person name="Gervers K.A."/>
            <person name="Hundley H."/>
            <person name="Kuo A."/>
            <person name="LaButti K."/>
            <person name="Lang B.F."/>
            <person name="Lipzen A."/>
            <person name="O'Donnell K."/>
            <person name="Pangilinan J."/>
            <person name="Reynolds N."/>
            <person name="Sandor L."/>
            <person name="Smith M.E."/>
            <person name="Tsang A."/>
            <person name="Grigoriev I.V."/>
            <person name="Stajich J.E."/>
            <person name="Spatafora J.W."/>
        </authorList>
    </citation>
    <scope>NUCLEOTIDE SEQUENCE</scope>
    <source>
        <strain evidence="1">RSA 2281</strain>
    </source>
</reference>
<comment type="caution">
    <text evidence="1">The sequence shown here is derived from an EMBL/GenBank/DDBJ whole genome shotgun (WGS) entry which is preliminary data.</text>
</comment>
<proteinExistence type="predicted"/>
<name>A0AAD5K1Q7_9FUNG</name>
<sequence>MHSTQNCGQCDDQPSLLKIERVAHFTCYDRQYFSFVTKLFAYRNLSLYRKQWSYGLSLFTINLIDIIAGGYIEISGFELLAEFGRKHFCRPKFGQNIFMNDVVYTVCNRINNGFIANFFPSDTPSITVYNKVQKNYVLTQKILLNKSLICSITH</sequence>
<gene>
    <name evidence="1" type="ORF">BDA99DRAFT_541605</name>
</gene>